<proteinExistence type="predicted"/>
<gene>
    <name evidence="1" type="ORF">QF035_011253</name>
</gene>
<organism evidence="1 2">
    <name type="scientific">Streptomyces umbrinus</name>
    <dbReference type="NCBI Taxonomy" id="67370"/>
    <lineage>
        <taxon>Bacteria</taxon>
        <taxon>Bacillati</taxon>
        <taxon>Actinomycetota</taxon>
        <taxon>Actinomycetes</taxon>
        <taxon>Kitasatosporales</taxon>
        <taxon>Streptomycetaceae</taxon>
        <taxon>Streptomyces</taxon>
        <taxon>Streptomyces phaeochromogenes group</taxon>
    </lineage>
</organism>
<feature type="non-terminal residue" evidence="1">
    <location>
        <position position="1"/>
    </location>
</feature>
<protein>
    <submittedName>
        <fullName evidence="1">Uncharacterized protein</fullName>
    </submittedName>
</protein>
<evidence type="ECO:0000313" key="2">
    <source>
        <dbReference type="Proteomes" id="UP001230328"/>
    </source>
</evidence>
<reference evidence="1 2" key="1">
    <citation type="submission" date="2023-07" db="EMBL/GenBank/DDBJ databases">
        <title>Comparative genomics of wheat-associated soil bacteria to identify genetic determinants of phenazine resistance.</title>
        <authorList>
            <person name="Mouncey N."/>
        </authorList>
    </citation>
    <scope>NUCLEOTIDE SEQUENCE [LARGE SCALE GENOMIC DNA]</scope>
    <source>
        <strain evidence="1 2">V2I4</strain>
    </source>
</reference>
<dbReference type="Proteomes" id="UP001230328">
    <property type="component" value="Unassembled WGS sequence"/>
</dbReference>
<comment type="caution">
    <text evidence="1">The sequence shown here is derived from an EMBL/GenBank/DDBJ whole genome shotgun (WGS) entry which is preliminary data.</text>
</comment>
<dbReference type="EMBL" id="JAUSZI010000003">
    <property type="protein sequence ID" value="MDQ1033584.1"/>
    <property type="molecule type" value="Genomic_DNA"/>
</dbReference>
<sequence length="46" mass="5286">RSAPQTRRDDATRRYHRFAMEHCAPRNAAELRSAYPESLRDPGKSG</sequence>
<keyword evidence="2" id="KW-1185">Reference proteome</keyword>
<accession>A0ABU0TCN2</accession>
<name>A0ABU0TCN2_9ACTN</name>
<evidence type="ECO:0000313" key="1">
    <source>
        <dbReference type="EMBL" id="MDQ1033584.1"/>
    </source>
</evidence>